<name>A0A7V6DPH5_9BACT</name>
<accession>A0A7V6DPH5</accession>
<gene>
    <name evidence="1" type="ORF">ENV52_05510</name>
</gene>
<organism evidence="1">
    <name type="scientific">Desulfobacca acetoxidans</name>
    <dbReference type="NCBI Taxonomy" id="60893"/>
    <lineage>
        <taxon>Bacteria</taxon>
        <taxon>Pseudomonadati</taxon>
        <taxon>Thermodesulfobacteriota</taxon>
        <taxon>Desulfobaccia</taxon>
        <taxon>Desulfobaccales</taxon>
        <taxon>Desulfobaccaceae</taxon>
        <taxon>Desulfobacca</taxon>
    </lineage>
</organism>
<comment type="caution">
    <text evidence="1">The sequence shown here is derived from an EMBL/GenBank/DDBJ whole genome shotgun (WGS) entry which is preliminary data.</text>
</comment>
<sequence>MKESLSAAIAVSVAVILFLCAGVFSQEPVPVQPSVDGTWEASLAQAKVREQVFAVRLTLKNVSNRDIEPEIPFQDLHVTNIRDGKKYFPLKDSQGNFLAGPQARAWPGGVFRNKIQPGEVRTIWVDFPLPPDSANTVDLFVPGLLPFEGVKVSRSRG</sequence>
<dbReference type="AlphaFoldDB" id="A0A7V6DPH5"/>
<reference evidence="1" key="1">
    <citation type="journal article" date="2020" name="mSystems">
        <title>Genome- and Community-Level Interaction Insights into Carbon Utilization and Element Cycling Functions of Hydrothermarchaeota in Hydrothermal Sediment.</title>
        <authorList>
            <person name="Zhou Z."/>
            <person name="Liu Y."/>
            <person name="Xu W."/>
            <person name="Pan J."/>
            <person name="Luo Z.H."/>
            <person name="Li M."/>
        </authorList>
    </citation>
    <scope>NUCLEOTIDE SEQUENCE [LARGE SCALE GENOMIC DNA]</scope>
    <source>
        <strain evidence="1">SpSt-767</strain>
    </source>
</reference>
<proteinExistence type="predicted"/>
<evidence type="ECO:0008006" key="2">
    <source>
        <dbReference type="Google" id="ProtNLM"/>
    </source>
</evidence>
<evidence type="ECO:0000313" key="1">
    <source>
        <dbReference type="EMBL" id="HHS29144.1"/>
    </source>
</evidence>
<protein>
    <recommendedName>
        <fullName evidence="2">DUF4352 domain-containing protein</fullName>
    </recommendedName>
</protein>
<dbReference type="EMBL" id="DTGR01000084">
    <property type="protein sequence ID" value="HHS29144.1"/>
    <property type="molecule type" value="Genomic_DNA"/>
</dbReference>